<organism evidence="3 4">
    <name type="scientific">Aeromicrobium piscarium</name>
    <dbReference type="NCBI Taxonomy" id="2590901"/>
    <lineage>
        <taxon>Bacteria</taxon>
        <taxon>Bacillati</taxon>
        <taxon>Actinomycetota</taxon>
        <taxon>Actinomycetes</taxon>
        <taxon>Propionibacteriales</taxon>
        <taxon>Nocardioidaceae</taxon>
        <taxon>Aeromicrobium</taxon>
    </lineage>
</organism>
<keyword evidence="1" id="KW-0472">Membrane</keyword>
<feature type="transmembrane region" description="Helical" evidence="1">
    <location>
        <begin position="180"/>
        <end position="199"/>
    </location>
</feature>
<dbReference type="SMART" id="SM00267">
    <property type="entry name" value="GGDEF"/>
    <property type="match status" value="1"/>
</dbReference>
<accession>A0A554S7K2</accession>
<name>A0A554S7K2_9ACTN</name>
<dbReference type="Pfam" id="PF00990">
    <property type="entry name" value="GGDEF"/>
    <property type="match status" value="1"/>
</dbReference>
<comment type="caution">
    <text evidence="3">The sequence shown here is derived from an EMBL/GenBank/DDBJ whole genome shotgun (WGS) entry which is preliminary data.</text>
</comment>
<feature type="transmembrane region" description="Helical" evidence="1">
    <location>
        <begin position="35"/>
        <end position="55"/>
    </location>
</feature>
<feature type="transmembrane region" description="Helical" evidence="1">
    <location>
        <begin position="116"/>
        <end position="136"/>
    </location>
</feature>
<reference evidence="3 4" key="1">
    <citation type="submission" date="2019-07" db="EMBL/GenBank/DDBJ databases">
        <authorList>
            <person name="Zhao L.H."/>
        </authorList>
    </citation>
    <scope>NUCLEOTIDE SEQUENCE [LARGE SCALE GENOMIC DNA]</scope>
    <source>
        <strain evidence="3 4">Co35</strain>
    </source>
</reference>
<feature type="transmembrane region" description="Helical" evidence="1">
    <location>
        <begin position="6"/>
        <end position="28"/>
    </location>
</feature>
<feature type="domain" description="GGDEF" evidence="2">
    <location>
        <begin position="244"/>
        <end position="379"/>
    </location>
</feature>
<feature type="transmembrane region" description="Helical" evidence="1">
    <location>
        <begin position="148"/>
        <end position="168"/>
    </location>
</feature>
<sequence>MNQYHAVAVGALVVGATVTVVFILSAILTHATRAARILAVAQFVFSASMVVYVSWTSETSPSRFAGAAAIGGAAIAVTLLWSGIRLFHDRSPRLEMGAGAALLIVAAAVLEGYVDGALVVTAGALVTVAAAIAMIYELQIGSWAQHPVTRIFQGYLASCVPSAIWWTIVAWQGTARIESALVGFTVVQTVAAIVLVQLLRERGKAGGFTTSESENPLADLDVLSPQSFRFAAQGRLKRVTLVGGHACFLLISIEDLRALNSAFGRSLGDDAVRKLAETVRAHVPPWAPIGHLGAGNFAVLAPATSPQSAHAIVSDIEDSLLTSRTATVMGVRIGAVYGVADTFSATPEYGALLEQAITSMAATAAELKTTLLEQRLGKS</sequence>
<dbReference type="InterPro" id="IPR000160">
    <property type="entry name" value="GGDEF_dom"/>
</dbReference>
<gene>
    <name evidence="3" type="ORF">FNM00_11885</name>
</gene>
<dbReference type="EMBL" id="VLNT01000009">
    <property type="protein sequence ID" value="TSD62330.1"/>
    <property type="molecule type" value="Genomic_DNA"/>
</dbReference>
<protein>
    <submittedName>
        <fullName evidence="3">Diguanylate cyclase</fullName>
    </submittedName>
</protein>
<dbReference type="InterPro" id="IPR029787">
    <property type="entry name" value="Nucleotide_cyclase"/>
</dbReference>
<feature type="transmembrane region" description="Helical" evidence="1">
    <location>
        <begin position="94"/>
        <end position="110"/>
    </location>
</feature>
<evidence type="ECO:0000313" key="3">
    <source>
        <dbReference type="EMBL" id="TSD62330.1"/>
    </source>
</evidence>
<evidence type="ECO:0000256" key="1">
    <source>
        <dbReference type="SAM" id="Phobius"/>
    </source>
</evidence>
<dbReference type="Gene3D" id="3.30.70.270">
    <property type="match status" value="1"/>
</dbReference>
<keyword evidence="1" id="KW-0812">Transmembrane</keyword>
<keyword evidence="4" id="KW-1185">Reference proteome</keyword>
<dbReference type="AlphaFoldDB" id="A0A554S7K2"/>
<proteinExistence type="predicted"/>
<dbReference type="InterPro" id="IPR043128">
    <property type="entry name" value="Rev_trsase/Diguanyl_cyclase"/>
</dbReference>
<dbReference type="Proteomes" id="UP000316988">
    <property type="component" value="Unassembled WGS sequence"/>
</dbReference>
<evidence type="ECO:0000259" key="2">
    <source>
        <dbReference type="PROSITE" id="PS50887"/>
    </source>
</evidence>
<dbReference type="RefSeq" id="WP_143913764.1">
    <property type="nucleotide sequence ID" value="NZ_VLNT01000009.1"/>
</dbReference>
<evidence type="ECO:0000313" key="4">
    <source>
        <dbReference type="Proteomes" id="UP000316988"/>
    </source>
</evidence>
<dbReference type="SUPFAM" id="SSF55073">
    <property type="entry name" value="Nucleotide cyclase"/>
    <property type="match status" value="1"/>
</dbReference>
<keyword evidence="1" id="KW-1133">Transmembrane helix</keyword>
<dbReference type="OrthoDB" id="5115878at2"/>
<feature type="transmembrane region" description="Helical" evidence="1">
    <location>
        <begin position="67"/>
        <end position="87"/>
    </location>
</feature>
<dbReference type="PROSITE" id="PS50887">
    <property type="entry name" value="GGDEF"/>
    <property type="match status" value="1"/>
</dbReference>